<dbReference type="Proteomes" id="UP001500731">
    <property type="component" value="Unassembled WGS sequence"/>
</dbReference>
<dbReference type="SUPFAM" id="SSF56349">
    <property type="entry name" value="DNA breaking-rejoining enzymes"/>
    <property type="match status" value="1"/>
</dbReference>
<proteinExistence type="predicted"/>
<name>A0ABP8PAF8_9MICO</name>
<feature type="domain" description="Tyr recombinase" evidence="2">
    <location>
        <begin position="104"/>
        <end position="271"/>
    </location>
</feature>
<dbReference type="EMBL" id="BAABGP010000010">
    <property type="protein sequence ID" value="GAA4483988.1"/>
    <property type="molecule type" value="Genomic_DNA"/>
</dbReference>
<dbReference type="InterPro" id="IPR011010">
    <property type="entry name" value="DNA_brk_join_enz"/>
</dbReference>
<keyword evidence="1" id="KW-0233">DNA recombination</keyword>
<evidence type="ECO:0000256" key="1">
    <source>
        <dbReference type="ARBA" id="ARBA00023172"/>
    </source>
</evidence>
<evidence type="ECO:0000259" key="2">
    <source>
        <dbReference type="PROSITE" id="PS51898"/>
    </source>
</evidence>
<organism evidence="3 4">
    <name type="scientific">Microbacterium panaciterrae</name>
    <dbReference type="NCBI Taxonomy" id="985759"/>
    <lineage>
        <taxon>Bacteria</taxon>
        <taxon>Bacillati</taxon>
        <taxon>Actinomycetota</taxon>
        <taxon>Actinomycetes</taxon>
        <taxon>Micrococcales</taxon>
        <taxon>Microbacteriaceae</taxon>
        <taxon>Microbacterium</taxon>
    </lineage>
</organism>
<dbReference type="Gene3D" id="1.10.443.10">
    <property type="entry name" value="Intergrase catalytic core"/>
    <property type="match status" value="1"/>
</dbReference>
<protein>
    <submittedName>
        <fullName evidence="3">Tyrosine-type recombinase/integrase</fullName>
    </submittedName>
</protein>
<evidence type="ECO:0000313" key="3">
    <source>
        <dbReference type="EMBL" id="GAA4483988.1"/>
    </source>
</evidence>
<accession>A0ABP8PAF8</accession>
<evidence type="ECO:0000313" key="4">
    <source>
        <dbReference type="Proteomes" id="UP001500731"/>
    </source>
</evidence>
<reference evidence="4" key="1">
    <citation type="journal article" date="2019" name="Int. J. Syst. Evol. Microbiol.">
        <title>The Global Catalogue of Microorganisms (GCM) 10K type strain sequencing project: providing services to taxonomists for standard genome sequencing and annotation.</title>
        <authorList>
            <consortium name="The Broad Institute Genomics Platform"/>
            <consortium name="The Broad Institute Genome Sequencing Center for Infectious Disease"/>
            <person name="Wu L."/>
            <person name="Ma J."/>
        </authorList>
    </citation>
    <scope>NUCLEOTIDE SEQUENCE [LARGE SCALE GENOMIC DNA]</scope>
    <source>
        <strain evidence="4">JCM 17839</strain>
    </source>
</reference>
<dbReference type="InterPro" id="IPR013762">
    <property type="entry name" value="Integrase-like_cat_sf"/>
</dbReference>
<dbReference type="RefSeq" id="WP_345185977.1">
    <property type="nucleotide sequence ID" value="NZ_BAABGP010000010.1"/>
</dbReference>
<keyword evidence="4" id="KW-1185">Reference proteome</keyword>
<dbReference type="Pfam" id="PF00589">
    <property type="entry name" value="Phage_integrase"/>
    <property type="match status" value="1"/>
</dbReference>
<dbReference type="PROSITE" id="PS51898">
    <property type="entry name" value="TYR_RECOMBINASE"/>
    <property type="match status" value="1"/>
</dbReference>
<gene>
    <name evidence="3" type="ORF">GCM10023171_16310</name>
</gene>
<comment type="caution">
    <text evidence="3">The sequence shown here is derived from an EMBL/GenBank/DDBJ whole genome shotgun (WGS) entry which is preliminary data.</text>
</comment>
<sequence>MTITPQWRVAIDTFIEVQAAAGSPTTTQRCRRQHLQHLAARIGVEPWDVTADALTAYAATQDWARETRRGRRATFTAFWAWAIATERTATDPSAALPKIKPGDPDPRPVPDRVYLAALIKADADEQIWIDLAAEHGLRRAEIARIHADDLTHTLLGTDLIVHGKGGKNRRVPLTGPMTRALTDRAQLLDGGYLWPGEEDGHVSARWLGRRISRLLDGPWTIHKLRHRAATRFWVAATGDPYAVADLMGWANLNMVRTYVQQPTDRLRAIVHAASRAHA</sequence>
<dbReference type="InterPro" id="IPR002104">
    <property type="entry name" value="Integrase_catalytic"/>
</dbReference>